<gene>
    <name evidence="1" type="ORF">DHETER_LOCUS2851</name>
</gene>
<evidence type="ECO:0000313" key="1">
    <source>
        <dbReference type="EMBL" id="CAG8497476.1"/>
    </source>
</evidence>
<organism evidence="1 2">
    <name type="scientific">Dentiscutata heterogama</name>
    <dbReference type="NCBI Taxonomy" id="1316150"/>
    <lineage>
        <taxon>Eukaryota</taxon>
        <taxon>Fungi</taxon>
        <taxon>Fungi incertae sedis</taxon>
        <taxon>Mucoromycota</taxon>
        <taxon>Glomeromycotina</taxon>
        <taxon>Glomeromycetes</taxon>
        <taxon>Diversisporales</taxon>
        <taxon>Gigasporaceae</taxon>
        <taxon>Dentiscutata</taxon>
    </lineage>
</organism>
<protein>
    <submittedName>
        <fullName evidence="1">6746_t:CDS:1</fullName>
    </submittedName>
</protein>
<sequence length="60" mass="6835">MECYIHLSTFSLSMLLDMCGVSDISQTLENQYIKREGITLLQKDFISLNKINANTNYASN</sequence>
<reference evidence="1" key="1">
    <citation type="submission" date="2021-06" db="EMBL/GenBank/DDBJ databases">
        <authorList>
            <person name="Kallberg Y."/>
            <person name="Tangrot J."/>
            <person name="Rosling A."/>
        </authorList>
    </citation>
    <scope>NUCLEOTIDE SEQUENCE</scope>
    <source>
        <strain evidence="1">IL203A</strain>
    </source>
</reference>
<dbReference type="Proteomes" id="UP000789702">
    <property type="component" value="Unassembled WGS sequence"/>
</dbReference>
<feature type="non-terminal residue" evidence="1">
    <location>
        <position position="1"/>
    </location>
</feature>
<feature type="non-terminal residue" evidence="1">
    <location>
        <position position="60"/>
    </location>
</feature>
<proteinExistence type="predicted"/>
<accession>A0ACA9KWF9</accession>
<keyword evidence="2" id="KW-1185">Reference proteome</keyword>
<name>A0ACA9KWF9_9GLOM</name>
<comment type="caution">
    <text evidence="1">The sequence shown here is derived from an EMBL/GenBank/DDBJ whole genome shotgun (WGS) entry which is preliminary data.</text>
</comment>
<evidence type="ECO:0000313" key="2">
    <source>
        <dbReference type="Proteomes" id="UP000789702"/>
    </source>
</evidence>
<dbReference type="EMBL" id="CAJVPU010002231">
    <property type="protein sequence ID" value="CAG8497476.1"/>
    <property type="molecule type" value="Genomic_DNA"/>
</dbReference>